<keyword evidence="6" id="KW-0067">ATP-binding</keyword>
<dbReference type="AlphaFoldDB" id="A0A068UVS2"/>
<evidence type="ECO:0000256" key="1">
    <source>
        <dbReference type="ARBA" id="ARBA00008894"/>
    </source>
</evidence>
<dbReference type="GO" id="GO:0005524">
    <property type="term" value="F:ATP binding"/>
    <property type="evidence" value="ECO:0007669"/>
    <property type="project" value="UniProtKB-KW"/>
</dbReference>
<gene>
    <name evidence="8" type="ORF">GSCOC_T00035929001</name>
</gene>
<proteinExistence type="inferred from homology"/>
<dbReference type="InParanoid" id="A0A068UVS2"/>
<feature type="domain" description="Disease resistance N-terminal" evidence="7">
    <location>
        <begin position="5"/>
        <end position="87"/>
    </location>
</feature>
<keyword evidence="3" id="KW-0677">Repeat</keyword>
<dbReference type="PhylomeDB" id="A0A068UVS2"/>
<dbReference type="OMA" id="WIADIRK"/>
<keyword evidence="4" id="KW-0547">Nucleotide-binding</keyword>
<comment type="similarity">
    <text evidence="1">Belongs to the disease resistance NB-LRR family.</text>
</comment>
<organism evidence="8 9">
    <name type="scientific">Coffea canephora</name>
    <name type="common">Robusta coffee</name>
    <dbReference type="NCBI Taxonomy" id="49390"/>
    <lineage>
        <taxon>Eukaryota</taxon>
        <taxon>Viridiplantae</taxon>
        <taxon>Streptophyta</taxon>
        <taxon>Embryophyta</taxon>
        <taxon>Tracheophyta</taxon>
        <taxon>Spermatophyta</taxon>
        <taxon>Magnoliopsida</taxon>
        <taxon>eudicotyledons</taxon>
        <taxon>Gunneridae</taxon>
        <taxon>Pentapetalae</taxon>
        <taxon>asterids</taxon>
        <taxon>lamiids</taxon>
        <taxon>Gentianales</taxon>
        <taxon>Rubiaceae</taxon>
        <taxon>Ixoroideae</taxon>
        <taxon>Gardenieae complex</taxon>
        <taxon>Bertiereae - Coffeeae clade</taxon>
        <taxon>Coffeeae</taxon>
        <taxon>Coffea</taxon>
    </lineage>
</organism>
<keyword evidence="9" id="KW-1185">Reference proteome</keyword>
<evidence type="ECO:0000259" key="7">
    <source>
        <dbReference type="Pfam" id="PF18052"/>
    </source>
</evidence>
<dbReference type="Gene3D" id="1.20.5.4130">
    <property type="match status" value="1"/>
</dbReference>
<dbReference type="InterPro" id="IPR038005">
    <property type="entry name" value="RX-like_CC"/>
</dbReference>
<dbReference type="Gramene" id="CDP12407">
    <property type="protein sequence ID" value="CDP12407"/>
    <property type="gene ID" value="GSCOC_T00035929001"/>
</dbReference>
<dbReference type="CDD" id="cd14798">
    <property type="entry name" value="RX-CC_like"/>
    <property type="match status" value="1"/>
</dbReference>
<accession>A0A068UVS2</accession>
<evidence type="ECO:0000313" key="9">
    <source>
        <dbReference type="Proteomes" id="UP000295252"/>
    </source>
</evidence>
<dbReference type="OrthoDB" id="3027644at2759"/>
<dbReference type="InterPro" id="IPR041118">
    <property type="entry name" value="Rx_N"/>
</dbReference>
<evidence type="ECO:0000256" key="6">
    <source>
        <dbReference type="ARBA" id="ARBA00022840"/>
    </source>
</evidence>
<dbReference type="PANTHER" id="PTHR19338:SF66">
    <property type="entry name" value="NB-ARC DOMAIN-CONTAINING PROTEIN"/>
    <property type="match status" value="1"/>
</dbReference>
<sequence length="104" mass="12355">MADLVISPVIDRTGDLLIQNFAFLKDVRRQVERLQNDLVWMRCFLKDADQRQDEDERIRNRVSDIRAAAYDVEDVIEIFTKGQHKRQGIRHQIGLAHWEPLQDR</sequence>
<dbReference type="GO" id="GO:0006952">
    <property type="term" value="P:defense response"/>
    <property type="evidence" value="ECO:0007669"/>
    <property type="project" value="UniProtKB-KW"/>
</dbReference>
<keyword evidence="5" id="KW-0611">Plant defense</keyword>
<dbReference type="Proteomes" id="UP000295252">
    <property type="component" value="Chromosome VI"/>
</dbReference>
<evidence type="ECO:0000256" key="2">
    <source>
        <dbReference type="ARBA" id="ARBA00022614"/>
    </source>
</evidence>
<keyword evidence="2" id="KW-0433">Leucine-rich repeat</keyword>
<reference evidence="9" key="1">
    <citation type="journal article" date="2014" name="Science">
        <title>The coffee genome provides insight into the convergent evolution of caffeine biosynthesis.</title>
        <authorList>
            <person name="Denoeud F."/>
            <person name="Carretero-Paulet L."/>
            <person name="Dereeper A."/>
            <person name="Droc G."/>
            <person name="Guyot R."/>
            <person name="Pietrella M."/>
            <person name="Zheng C."/>
            <person name="Alberti A."/>
            <person name="Anthony F."/>
            <person name="Aprea G."/>
            <person name="Aury J.M."/>
            <person name="Bento P."/>
            <person name="Bernard M."/>
            <person name="Bocs S."/>
            <person name="Campa C."/>
            <person name="Cenci A."/>
            <person name="Combes M.C."/>
            <person name="Crouzillat D."/>
            <person name="Da Silva C."/>
            <person name="Daddiego L."/>
            <person name="De Bellis F."/>
            <person name="Dussert S."/>
            <person name="Garsmeur O."/>
            <person name="Gayraud T."/>
            <person name="Guignon V."/>
            <person name="Jahn K."/>
            <person name="Jamilloux V."/>
            <person name="Joet T."/>
            <person name="Labadie K."/>
            <person name="Lan T."/>
            <person name="Leclercq J."/>
            <person name="Lepelley M."/>
            <person name="Leroy T."/>
            <person name="Li L.T."/>
            <person name="Librado P."/>
            <person name="Lopez L."/>
            <person name="Munoz A."/>
            <person name="Noel B."/>
            <person name="Pallavicini A."/>
            <person name="Perrotta G."/>
            <person name="Poncet V."/>
            <person name="Pot D."/>
            <person name="Priyono X."/>
            <person name="Rigoreau M."/>
            <person name="Rouard M."/>
            <person name="Rozas J."/>
            <person name="Tranchant-Dubreuil C."/>
            <person name="VanBuren R."/>
            <person name="Zhang Q."/>
            <person name="Andrade A.C."/>
            <person name="Argout X."/>
            <person name="Bertrand B."/>
            <person name="de Kochko A."/>
            <person name="Graziosi G."/>
            <person name="Henry R.J."/>
            <person name="Jayarama X."/>
            <person name="Ming R."/>
            <person name="Nagai C."/>
            <person name="Rounsley S."/>
            <person name="Sankoff D."/>
            <person name="Giuliano G."/>
            <person name="Albert V.A."/>
            <person name="Wincker P."/>
            <person name="Lashermes P."/>
        </authorList>
    </citation>
    <scope>NUCLEOTIDE SEQUENCE [LARGE SCALE GENOMIC DNA]</scope>
    <source>
        <strain evidence="9">cv. DH200-94</strain>
    </source>
</reference>
<evidence type="ECO:0000256" key="3">
    <source>
        <dbReference type="ARBA" id="ARBA00022737"/>
    </source>
</evidence>
<evidence type="ECO:0000256" key="5">
    <source>
        <dbReference type="ARBA" id="ARBA00022821"/>
    </source>
</evidence>
<dbReference type="Pfam" id="PF18052">
    <property type="entry name" value="Rx_N"/>
    <property type="match status" value="1"/>
</dbReference>
<name>A0A068UVS2_COFCA</name>
<dbReference type="EMBL" id="HG739148">
    <property type="protein sequence ID" value="CDP12407.1"/>
    <property type="molecule type" value="Genomic_DNA"/>
</dbReference>
<evidence type="ECO:0000256" key="4">
    <source>
        <dbReference type="ARBA" id="ARBA00022741"/>
    </source>
</evidence>
<dbReference type="PANTHER" id="PTHR19338">
    <property type="entry name" value="TRANSLOCASE OF INNER MITOCHONDRIAL MEMBRANE 13 HOMOLOG"/>
    <property type="match status" value="1"/>
</dbReference>
<protein>
    <recommendedName>
        <fullName evidence="7">Disease resistance N-terminal domain-containing protein</fullName>
    </recommendedName>
</protein>
<evidence type="ECO:0000313" key="8">
    <source>
        <dbReference type="EMBL" id="CDP12407.1"/>
    </source>
</evidence>